<dbReference type="RefSeq" id="WP_076349698.1">
    <property type="nucleotide sequence ID" value="NZ_CP019082.1"/>
</dbReference>
<feature type="domain" description="Tr-type G" evidence="7">
    <location>
        <begin position="8"/>
        <end position="268"/>
    </location>
</feature>
<dbReference type="CDD" id="cd04170">
    <property type="entry name" value="EF-G_bact"/>
    <property type="match status" value="1"/>
</dbReference>
<dbReference type="SUPFAM" id="SSF54211">
    <property type="entry name" value="Ribosomal protein S5 domain 2-like"/>
    <property type="match status" value="1"/>
</dbReference>
<dbReference type="GO" id="GO:0003924">
    <property type="term" value="F:GTPase activity"/>
    <property type="evidence" value="ECO:0007669"/>
    <property type="project" value="InterPro"/>
</dbReference>
<dbReference type="GO" id="GO:0003746">
    <property type="term" value="F:translation elongation factor activity"/>
    <property type="evidence" value="ECO:0007669"/>
    <property type="project" value="UniProtKB-KW"/>
</dbReference>
<dbReference type="Proteomes" id="UP000186309">
    <property type="component" value="Chromosome"/>
</dbReference>
<evidence type="ECO:0000256" key="2">
    <source>
        <dbReference type="ARBA" id="ARBA00022741"/>
    </source>
</evidence>
<evidence type="ECO:0000256" key="5">
    <source>
        <dbReference type="ARBA" id="ARBA00023134"/>
    </source>
</evidence>
<dbReference type="FunFam" id="3.30.70.240:FF:000001">
    <property type="entry name" value="Elongation factor G"/>
    <property type="match status" value="1"/>
</dbReference>
<dbReference type="InterPro" id="IPR035647">
    <property type="entry name" value="EFG_III/V"/>
</dbReference>
<evidence type="ECO:0000313" key="9">
    <source>
        <dbReference type="Proteomes" id="UP000186309"/>
    </source>
</evidence>
<evidence type="ECO:0000256" key="6">
    <source>
        <dbReference type="ARBA" id="ARBA00024731"/>
    </source>
</evidence>
<dbReference type="Gene3D" id="2.40.30.10">
    <property type="entry name" value="Translation factors"/>
    <property type="match status" value="1"/>
</dbReference>
<evidence type="ECO:0000256" key="1">
    <source>
        <dbReference type="ARBA" id="ARBA00017872"/>
    </source>
</evidence>
<keyword evidence="2" id="KW-0547">Nucleotide-binding</keyword>
<evidence type="ECO:0000259" key="7">
    <source>
        <dbReference type="PROSITE" id="PS51722"/>
    </source>
</evidence>
<reference evidence="9" key="1">
    <citation type="submission" date="2016-12" db="EMBL/GenBank/DDBJ databases">
        <title>Comparative genomics of four Isosphaeraceae planctomycetes: a common pool of plasmids and glycoside hydrolase genes.</title>
        <authorList>
            <person name="Ivanova A."/>
        </authorList>
    </citation>
    <scope>NUCLEOTIDE SEQUENCE [LARGE SCALE GENOMIC DNA]</scope>
    <source>
        <strain evidence="9">PX4</strain>
    </source>
</reference>
<dbReference type="SUPFAM" id="SSF54980">
    <property type="entry name" value="EF-G C-terminal domain-like"/>
    <property type="match status" value="2"/>
</dbReference>
<dbReference type="KEGG" id="pbor:BSF38_04903"/>
<organism evidence="8 9">
    <name type="scientific">Paludisphaera borealis</name>
    <dbReference type="NCBI Taxonomy" id="1387353"/>
    <lineage>
        <taxon>Bacteria</taxon>
        <taxon>Pseudomonadati</taxon>
        <taxon>Planctomycetota</taxon>
        <taxon>Planctomycetia</taxon>
        <taxon>Isosphaerales</taxon>
        <taxon>Isosphaeraceae</taxon>
        <taxon>Paludisphaera</taxon>
    </lineage>
</organism>
<dbReference type="EMBL" id="CP019082">
    <property type="protein sequence ID" value="APW63339.1"/>
    <property type="molecule type" value="Genomic_DNA"/>
</dbReference>
<dbReference type="InterPro" id="IPR009022">
    <property type="entry name" value="EFG_III"/>
</dbReference>
<dbReference type="InterPro" id="IPR035649">
    <property type="entry name" value="EFG_V"/>
</dbReference>
<dbReference type="CDD" id="cd16262">
    <property type="entry name" value="EFG_III"/>
    <property type="match status" value="1"/>
</dbReference>
<dbReference type="InterPro" id="IPR000640">
    <property type="entry name" value="EFG_V-like"/>
</dbReference>
<evidence type="ECO:0000313" key="8">
    <source>
        <dbReference type="EMBL" id="APW63339.1"/>
    </source>
</evidence>
<dbReference type="Pfam" id="PF14492">
    <property type="entry name" value="EFG_III"/>
    <property type="match status" value="1"/>
</dbReference>
<dbReference type="FunFam" id="3.30.230.10:FF:000003">
    <property type="entry name" value="Elongation factor G"/>
    <property type="match status" value="1"/>
</dbReference>
<dbReference type="PANTHER" id="PTHR43261:SF6">
    <property type="entry name" value="ELONGATION FACTOR G-LIKE PROTEIN"/>
    <property type="match status" value="1"/>
</dbReference>
<comment type="function">
    <text evidence="6">Catalyzes the GTP-dependent ribosomal translocation step during translation elongation. During this step, the ribosome changes from the pre-translocational (PRE) to the post-translocational (POST) state as the newly formed A-site-bound peptidyl-tRNA and P-site-bound deacylated tRNA move to the P and E sites, respectively. Catalyzes the coordinated movement of the two tRNA molecules, the mRNA and conformational changes in the ribosome.</text>
</comment>
<dbReference type="SMART" id="SM00838">
    <property type="entry name" value="EFG_C"/>
    <property type="match status" value="1"/>
</dbReference>
<dbReference type="OrthoDB" id="9804431at2"/>
<dbReference type="InterPro" id="IPR014721">
    <property type="entry name" value="Ribsml_uS5_D2-typ_fold_subgr"/>
</dbReference>
<evidence type="ECO:0000256" key="3">
    <source>
        <dbReference type="ARBA" id="ARBA00022768"/>
    </source>
</evidence>
<keyword evidence="3 8" id="KW-0251">Elongation factor</keyword>
<dbReference type="InterPro" id="IPR047872">
    <property type="entry name" value="EFG_IV"/>
</dbReference>
<dbReference type="Pfam" id="PF03764">
    <property type="entry name" value="EFG_IV"/>
    <property type="match status" value="1"/>
</dbReference>
<dbReference type="GO" id="GO:0005525">
    <property type="term" value="F:GTP binding"/>
    <property type="evidence" value="ECO:0007669"/>
    <property type="project" value="UniProtKB-KW"/>
</dbReference>
<protein>
    <recommendedName>
        <fullName evidence="1">Elongation factor G</fullName>
    </recommendedName>
</protein>
<dbReference type="PROSITE" id="PS51722">
    <property type="entry name" value="G_TR_2"/>
    <property type="match status" value="1"/>
</dbReference>
<dbReference type="Pfam" id="PF00009">
    <property type="entry name" value="GTP_EFTU"/>
    <property type="match status" value="1"/>
</dbReference>
<keyword evidence="9" id="KW-1185">Reference proteome</keyword>
<dbReference type="InterPro" id="IPR000795">
    <property type="entry name" value="T_Tr_GTP-bd_dom"/>
</dbReference>
<dbReference type="Gene3D" id="3.30.70.870">
    <property type="entry name" value="Elongation Factor G (Translational Gtpase), domain 3"/>
    <property type="match status" value="1"/>
</dbReference>
<dbReference type="Gene3D" id="3.30.230.10">
    <property type="match status" value="1"/>
</dbReference>
<proteinExistence type="predicted"/>
<dbReference type="InterPro" id="IPR020568">
    <property type="entry name" value="Ribosomal_Su5_D2-typ_SF"/>
</dbReference>
<dbReference type="NCBIfam" id="NF009891">
    <property type="entry name" value="PRK13351.1-1"/>
    <property type="match status" value="1"/>
</dbReference>
<dbReference type="Pfam" id="PF00679">
    <property type="entry name" value="EFG_C"/>
    <property type="match status" value="1"/>
</dbReference>
<dbReference type="CDD" id="cd03713">
    <property type="entry name" value="EFG_mtEFG_C"/>
    <property type="match status" value="1"/>
</dbReference>
<dbReference type="AlphaFoldDB" id="A0A1U7CWS1"/>
<gene>
    <name evidence="8" type="primary">fusA_3</name>
    <name evidence="8" type="ORF">BSF38_04903</name>
</gene>
<name>A0A1U7CWS1_9BACT</name>
<accession>A0A1U7CWS1</accession>
<dbReference type="Pfam" id="PF22042">
    <property type="entry name" value="EF-G_D2"/>
    <property type="match status" value="1"/>
</dbReference>
<dbReference type="InterPro" id="IPR053905">
    <property type="entry name" value="EF-G-like_DII"/>
</dbReference>
<dbReference type="InterPro" id="IPR027417">
    <property type="entry name" value="P-loop_NTPase"/>
</dbReference>
<dbReference type="InterPro" id="IPR005517">
    <property type="entry name" value="Transl_elong_EFG/EF2_IV"/>
</dbReference>
<dbReference type="NCBIfam" id="NF009381">
    <property type="entry name" value="PRK12740.1-5"/>
    <property type="match status" value="1"/>
</dbReference>
<keyword evidence="5" id="KW-0342">GTP-binding</keyword>
<dbReference type="InterPro" id="IPR009000">
    <property type="entry name" value="Transl_B-barrel_sf"/>
</dbReference>
<dbReference type="InterPro" id="IPR041095">
    <property type="entry name" value="EFG_II"/>
</dbReference>
<dbReference type="Gene3D" id="3.40.50.300">
    <property type="entry name" value="P-loop containing nucleotide triphosphate hydrolases"/>
    <property type="match status" value="1"/>
</dbReference>
<dbReference type="SUPFAM" id="SSF50447">
    <property type="entry name" value="Translation proteins"/>
    <property type="match status" value="1"/>
</dbReference>
<dbReference type="GO" id="GO:0032790">
    <property type="term" value="P:ribosome disassembly"/>
    <property type="evidence" value="ECO:0007669"/>
    <property type="project" value="TreeGrafter"/>
</dbReference>
<dbReference type="SUPFAM" id="SSF52540">
    <property type="entry name" value="P-loop containing nucleoside triphosphate hydrolases"/>
    <property type="match status" value="1"/>
</dbReference>
<sequence length="692" mass="75379">MTTTYHIADIRNVALAGHGASGKTSLADALLFAAGATQRKGSVDDGTSTLDYDDEEKRRHFTIDCHLGHLAWNDKQVHLIDSPGYPDFIGNALSALAAVENVVLAVSGPAGIEVNTRRLFNEARRLSLGRFIAITKMDADNVDYRSDLEAIRETFGNSCVPFNVPIGQGASFSGVIDVLQTHDDDPADCPLAPSEAYQMLVEQIVETDEDLMTRYLEGESIDVEELRKAAHDAIAAGKLVPILCVCTRKDLGVKELLDLITTCGLSPSDVHRFGTRGDDGDASDEEILPAEDGTLVAQVFKTSNDQFMGKLSFLRILSGRITPDTNLVNLRSGKTGKAGHVYVLQGKAQEEVSEAIAGDIVAIAKFDDLHVSDTVSNVGGNTSVRQLKVSPIKFPAPMVPRAVVPKAREDESKISAGLAKIADEDPTFTIRRDAQTHELVISGMSDLHLDVIQQRLKNRYKLEMTTHIPHVPYLETITTPAEADYRHKKQTGGRGQFAEVHLRVRPVERGKGFTFTDAVKGGTIPNQYIPAVEKGVRERLDRGAVSGNQVVDVEVEVYFGKDHPVDSSEQAFKTAADHAFRRAFEKANPVLLEPIVSVEVTVPSAHFGDISADMSTRRGHITGMETLSAGQQTIQAVVPLAEMLSYASTLKSMTSGHGSYTMEMHGYEAVPPNIQQQIVDRYQRSRAGVEEE</sequence>
<dbReference type="CDD" id="cd01434">
    <property type="entry name" value="EFG_mtEFG1_IV"/>
    <property type="match status" value="1"/>
</dbReference>
<dbReference type="STRING" id="1387353.BSF38_04903"/>
<dbReference type="SMART" id="SM00889">
    <property type="entry name" value="EFG_IV"/>
    <property type="match status" value="1"/>
</dbReference>
<evidence type="ECO:0000256" key="4">
    <source>
        <dbReference type="ARBA" id="ARBA00022917"/>
    </source>
</evidence>
<dbReference type="Gene3D" id="3.30.70.240">
    <property type="match status" value="1"/>
</dbReference>
<keyword evidence="4" id="KW-0648">Protein biosynthesis</keyword>
<dbReference type="PANTHER" id="PTHR43261">
    <property type="entry name" value="TRANSLATION ELONGATION FACTOR G-RELATED"/>
    <property type="match status" value="1"/>
</dbReference>